<dbReference type="PRINTS" id="PR00598">
    <property type="entry name" value="HTHMARR"/>
</dbReference>
<protein>
    <submittedName>
        <fullName evidence="5">DNA-binding MarR family transcriptional regulator</fullName>
    </submittedName>
</protein>
<keyword evidence="2 5" id="KW-0238">DNA-binding</keyword>
<dbReference type="RefSeq" id="WP_246100017.1">
    <property type="nucleotide sequence ID" value="NZ_JBHTGS010000001.1"/>
</dbReference>
<evidence type="ECO:0000256" key="2">
    <source>
        <dbReference type="ARBA" id="ARBA00023125"/>
    </source>
</evidence>
<dbReference type="PROSITE" id="PS01117">
    <property type="entry name" value="HTH_MARR_1"/>
    <property type="match status" value="1"/>
</dbReference>
<keyword evidence="1" id="KW-0805">Transcription regulation</keyword>
<dbReference type="PANTHER" id="PTHR39515:SF2">
    <property type="entry name" value="HTH-TYPE TRANSCRIPTIONAL REGULATOR RV0880"/>
    <property type="match status" value="1"/>
</dbReference>
<dbReference type="GO" id="GO:0003700">
    <property type="term" value="F:DNA-binding transcription factor activity"/>
    <property type="evidence" value="ECO:0007669"/>
    <property type="project" value="InterPro"/>
</dbReference>
<dbReference type="PROSITE" id="PS50995">
    <property type="entry name" value="HTH_MARR_2"/>
    <property type="match status" value="1"/>
</dbReference>
<reference evidence="5 6" key="1">
    <citation type="submission" date="2019-06" db="EMBL/GenBank/DDBJ databases">
        <title>Sequencing the genomes of 1000 actinobacteria strains.</title>
        <authorList>
            <person name="Klenk H.-P."/>
        </authorList>
    </citation>
    <scope>NUCLEOTIDE SEQUENCE [LARGE SCALE GENOMIC DNA]</scope>
    <source>
        <strain evidence="5 6">DSM 45928</strain>
    </source>
</reference>
<proteinExistence type="predicted"/>
<dbReference type="InterPro" id="IPR023187">
    <property type="entry name" value="Tscrpt_reg_MarR-type_CS"/>
</dbReference>
<dbReference type="InParanoid" id="A0A543AUB3"/>
<dbReference type="PANTHER" id="PTHR39515">
    <property type="entry name" value="CONSERVED PROTEIN"/>
    <property type="match status" value="1"/>
</dbReference>
<dbReference type="Pfam" id="PF01047">
    <property type="entry name" value="MarR"/>
    <property type="match status" value="1"/>
</dbReference>
<evidence type="ECO:0000259" key="4">
    <source>
        <dbReference type="PROSITE" id="PS50995"/>
    </source>
</evidence>
<comment type="caution">
    <text evidence="5">The sequence shown here is derived from an EMBL/GenBank/DDBJ whole genome shotgun (WGS) entry which is preliminary data.</text>
</comment>
<dbReference type="SMART" id="SM00347">
    <property type="entry name" value="HTH_MARR"/>
    <property type="match status" value="1"/>
</dbReference>
<name>A0A543AUB3_9ACTN</name>
<evidence type="ECO:0000313" key="6">
    <source>
        <dbReference type="Proteomes" id="UP000317043"/>
    </source>
</evidence>
<dbReference type="InterPro" id="IPR000835">
    <property type="entry name" value="HTH_MarR-typ"/>
</dbReference>
<keyword evidence="3" id="KW-0804">Transcription</keyword>
<feature type="domain" description="HTH marR-type" evidence="4">
    <location>
        <begin position="3"/>
        <end position="137"/>
    </location>
</feature>
<dbReference type="InterPro" id="IPR036388">
    <property type="entry name" value="WH-like_DNA-bd_sf"/>
</dbReference>
<organism evidence="5 6">
    <name type="scientific">Stackebrandtia endophytica</name>
    <dbReference type="NCBI Taxonomy" id="1496996"/>
    <lineage>
        <taxon>Bacteria</taxon>
        <taxon>Bacillati</taxon>
        <taxon>Actinomycetota</taxon>
        <taxon>Actinomycetes</taxon>
        <taxon>Glycomycetales</taxon>
        <taxon>Glycomycetaceae</taxon>
        <taxon>Stackebrandtia</taxon>
    </lineage>
</organism>
<dbReference type="InterPro" id="IPR011991">
    <property type="entry name" value="ArsR-like_HTH"/>
</dbReference>
<dbReference type="SUPFAM" id="SSF46785">
    <property type="entry name" value="Winged helix' DNA-binding domain"/>
    <property type="match status" value="1"/>
</dbReference>
<sequence>MVDTALAAQVSELLRELVLLLRRSSADMSVSAPQLAVLATLRDGPLRMSQLAHQHGVRLPTMTSQVDRLERDGLVTRQRRDRDGRVVSVELTGTGRAELERGVERRVAFLAERLSGLSAADQSAIAAAVPALKRLAGPTA</sequence>
<evidence type="ECO:0000313" key="5">
    <source>
        <dbReference type="EMBL" id="TQL76162.1"/>
    </source>
</evidence>
<dbReference type="Gene3D" id="1.10.10.10">
    <property type="entry name" value="Winged helix-like DNA-binding domain superfamily/Winged helix DNA-binding domain"/>
    <property type="match status" value="1"/>
</dbReference>
<dbReference type="EMBL" id="VFOW01000001">
    <property type="protein sequence ID" value="TQL76162.1"/>
    <property type="molecule type" value="Genomic_DNA"/>
</dbReference>
<evidence type="ECO:0000256" key="3">
    <source>
        <dbReference type="ARBA" id="ARBA00023163"/>
    </source>
</evidence>
<keyword evidence="6" id="KW-1185">Reference proteome</keyword>
<dbReference type="CDD" id="cd00090">
    <property type="entry name" value="HTH_ARSR"/>
    <property type="match status" value="1"/>
</dbReference>
<dbReference type="Proteomes" id="UP000317043">
    <property type="component" value="Unassembled WGS sequence"/>
</dbReference>
<dbReference type="InterPro" id="IPR052526">
    <property type="entry name" value="HTH-type_Bedaq_tolerance"/>
</dbReference>
<dbReference type="GO" id="GO:0003677">
    <property type="term" value="F:DNA binding"/>
    <property type="evidence" value="ECO:0007669"/>
    <property type="project" value="UniProtKB-KW"/>
</dbReference>
<gene>
    <name evidence="5" type="ORF">FB566_1683</name>
</gene>
<dbReference type="AlphaFoldDB" id="A0A543AUB3"/>
<evidence type="ECO:0000256" key="1">
    <source>
        <dbReference type="ARBA" id="ARBA00023015"/>
    </source>
</evidence>
<accession>A0A543AUB3</accession>
<dbReference type="InterPro" id="IPR036390">
    <property type="entry name" value="WH_DNA-bd_sf"/>
</dbReference>